<dbReference type="InterPro" id="IPR003200">
    <property type="entry name" value="Nict_dMeBzImd_PRibTrfase"/>
</dbReference>
<dbReference type="InterPro" id="IPR023195">
    <property type="entry name" value="Nict_dMeBzImd_PRibTrfase_N"/>
</dbReference>
<evidence type="ECO:0000313" key="12">
    <source>
        <dbReference type="Proteomes" id="UP000777265"/>
    </source>
</evidence>
<evidence type="ECO:0000256" key="10">
    <source>
        <dbReference type="HAMAP-Rule" id="MF_00230"/>
    </source>
</evidence>
<evidence type="ECO:0000313" key="11">
    <source>
        <dbReference type="EMBL" id="NLW36508.1"/>
    </source>
</evidence>
<comment type="similarity">
    <text evidence="2 10">Belongs to the CobT family.</text>
</comment>
<dbReference type="PANTHER" id="PTHR43463">
    <property type="entry name" value="NICOTINATE-NUCLEOTIDE--DIMETHYLBENZIMIDAZOLE PHOSPHORIBOSYLTRANSFERASE"/>
    <property type="match status" value="1"/>
</dbReference>
<keyword evidence="5 10" id="KW-0169">Cobalamin biosynthesis</keyword>
<dbReference type="CDD" id="cd02439">
    <property type="entry name" value="DMB-PRT_CobT"/>
    <property type="match status" value="1"/>
</dbReference>
<dbReference type="FunFam" id="3.40.50.10210:FF:000001">
    <property type="entry name" value="Nicotinate-nucleotide--dimethylbenzimidazole phosphoribosyltransferase"/>
    <property type="match status" value="1"/>
</dbReference>
<comment type="caution">
    <text evidence="11">The sequence shown here is derived from an EMBL/GenBank/DDBJ whole genome shotgun (WGS) entry which is preliminary data.</text>
</comment>
<proteinExistence type="inferred from homology"/>
<organism evidence="11 12">
    <name type="scientific">Syntrophorhabdus aromaticivorans</name>
    <dbReference type="NCBI Taxonomy" id="328301"/>
    <lineage>
        <taxon>Bacteria</taxon>
        <taxon>Pseudomonadati</taxon>
        <taxon>Thermodesulfobacteriota</taxon>
        <taxon>Syntrophorhabdia</taxon>
        <taxon>Syntrophorhabdales</taxon>
        <taxon>Syntrophorhabdaceae</taxon>
        <taxon>Syntrophorhabdus</taxon>
    </lineage>
</organism>
<keyword evidence="6 10" id="KW-0328">Glycosyltransferase</keyword>
<dbReference type="SUPFAM" id="SSF52733">
    <property type="entry name" value="Nicotinate mononucleotide:5,6-dimethylbenzimidazole phosphoribosyltransferase (CobT)"/>
    <property type="match status" value="1"/>
</dbReference>
<dbReference type="NCBIfam" id="NF000996">
    <property type="entry name" value="PRK00105.1"/>
    <property type="match status" value="1"/>
</dbReference>
<protein>
    <recommendedName>
        <fullName evidence="4 10">Nicotinate-nucleotide--dimethylbenzimidazole phosphoribosyltransferase</fullName>
        <shortName evidence="10">NN:DBI PRT</shortName>
        <ecNumber evidence="3 10">2.4.2.21</ecNumber>
    </recommendedName>
    <alternativeName>
        <fullName evidence="8 10">N(1)-alpha-phosphoribosyltransferase</fullName>
    </alternativeName>
</protein>
<keyword evidence="7 10" id="KW-0808">Transferase</keyword>
<gene>
    <name evidence="10 11" type="primary">cobT</name>
    <name evidence="11" type="ORF">GXY80_13690</name>
</gene>
<evidence type="ECO:0000256" key="8">
    <source>
        <dbReference type="ARBA" id="ARBA00030686"/>
    </source>
</evidence>
<evidence type="ECO:0000256" key="1">
    <source>
        <dbReference type="ARBA" id="ARBA00005049"/>
    </source>
</evidence>
<evidence type="ECO:0000256" key="5">
    <source>
        <dbReference type="ARBA" id="ARBA00022573"/>
    </source>
</evidence>
<sequence>MKTPLIEPVKADLAETAQQRLDSLTKPKGSLGRLEEFARRIVSIRDEKFPSFPQKKAIFTFAGDHGVVDEGVSLYPREVTAQMVYNFLNGGAGINVLARHAGSDVIVIDIGVDHDFAETPGLVTKKVLRGTGNMRKEPAMEREDAERCIAVGMDLAREYALQGYTLFGTGDMGIGNTTASSAIAAVITNMPVAKVTGRGTGITDEGLAHKIRVIEDAIALNKPDPGDPVDILAKVGGTEIGGIAGLILGAAAQRIPVVVDGFISTAGALIAWSIEPAVRDYMFAAHSSVEIGHKAMLDAMGLRPILDLDLRLGEGTGAALAMILIEAGLKIYLEMATFHEAGVSTEVP</sequence>
<dbReference type="EC" id="2.4.2.21" evidence="3 10"/>
<evidence type="ECO:0000256" key="4">
    <source>
        <dbReference type="ARBA" id="ARBA00015486"/>
    </source>
</evidence>
<evidence type="ECO:0000256" key="3">
    <source>
        <dbReference type="ARBA" id="ARBA00011991"/>
    </source>
</evidence>
<accession>A0A971M5P3</accession>
<evidence type="ECO:0000256" key="2">
    <source>
        <dbReference type="ARBA" id="ARBA00007110"/>
    </source>
</evidence>
<dbReference type="HAMAP" id="MF_00230">
    <property type="entry name" value="CobT"/>
    <property type="match status" value="1"/>
</dbReference>
<evidence type="ECO:0000256" key="9">
    <source>
        <dbReference type="ARBA" id="ARBA00047340"/>
    </source>
</evidence>
<comment type="catalytic activity">
    <reaction evidence="9 10">
        <text>5,6-dimethylbenzimidazole + nicotinate beta-D-ribonucleotide = alpha-ribazole 5'-phosphate + nicotinate + H(+)</text>
        <dbReference type="Rhea" id="RHEA:11196"/>
        <dbReference type="ChEBI" id="CHEBI:15378"/>
        <dbReference type="ChEBI" id="CHEBI:15890"/>
        <dbReference type="ChEBI" id="CHEBI:32544"/>
        <dbReference type="ChEBI" id="CHEBI:57502"/>
        <dbReference type="ChEBI" id="CHEBI:57918"/>
        <dbReference type="EC" id="2.4.2.21"/>
    </reaction>
</comment>
<evidence type="ECO:0000256" key="7">
    <source>
        <dbReference type="ARBA" id="ARBA00022679"/>
    </source>
</evidence>
<reference evidence="11" key="2">
    <citation type="submission" date="2020-01" db="EMBL/GenBank/DDBJ databases">
        <authorList>
            <person name="Campanaro S."/>
        </authorList>
    </citation>
    <scope>NUCLEOTIDE SEQUENCE</scope>
    <source>
        <strain evidence="11">AS06rmzACSIP_7</strain>
    </source>
</reference>
<dbReference type="Proteomes" id="UP000777265">
    <property type="component" value="Unassembled WGS sequence"/>
</dbReference>
<dbReference type="Gene3D" id="1.10.1610.10">
    <property type="match status" value="1"/>
</dbReference>
<dbReference type="GO" id="GO:0008939">
    <property type="term" value="F:nicotinate-nucleotide-dimethylbenzimidazole phosphoribosyltransferase activity"/>
    <property type="evidence" value="ECO:0007669"/>
    <property type="project" value="UniProtKB-UniRule"/>
</dbReference>
<dbReference type="InterPro" id="IPR036087">
    <property type="entry name" value="Nict_dMeBzImd_PRibTrfase_sf"/>
</dbReference>
<dbReference type="Pfam" id="PF02277">
    <property type="entry name" value="DBI_PRT"/>
    <property type="match status" value="1"/>
</dbReference>
<dbReference type="Gene3D" id="3.40.50.10210">
    <property type="match status" value="1"/>
</dbReference>
<feature type="active site" description="Proton acceptor" evidence="10">
    <location>
        <position position="314"/>
    </location>
</feature>
<comment type="function">
    <text evidence="10">Catalyzes the synthesis of alpha-ribazole-5'-phosphate from nicotinate mononucleotide (NAMN) and 5,6-dimethylbenzimidazole (DMB).</text>
</comment>
<name>A0A971M5P3_9BACT</name>
<evidence type="ECO:0000256" key="6">
    <source>
        <dbReference type="ARBA" id="ARBA00022676"/>
    </source>
</evidence>
<dbReference type="InterPro" id="IPR017846">
    <property type="entry name" value="Nict_dMeBzImd_PRibTrfase_bact"/>
</dbReference>
<reference evidence="11" key="1">
    <citation type="journal article" date="2020" name="Biotechnol. Biofuels">
        <title>New insights from the biogas microbiome by comprehensive genome-resolved metagenomics of nearly 1600 species originating from multiple anaerobic digesters.</title>
        <authorList>
            <person name="Campanaro S."/>
            <person name="Treu L."/>
            <person name="Rodriguez-R L.M."/>
            <person name="Kovalovszki A."/>
            <person name="Ziels R.M."/>
            <person name="Maus I."/>
            <person name="Zhu X."/>
            <person name="Kougias P.G."/>
            <person name="Basile A."/>
            <person name="Luo G."/>
            <person name="Schluter A."/>
            <person name="Konstantinidis K.T."/>
            <person name="Angelidaki I."/>
        </authorList>
    </citation>
    <scope>NUCLEOTIDE SEQUENCE</scope>
    <source>
        <strain evidence="11">AS06rmzACSIP_7</strain>
    </source>
</reference>
<dbReference type="PANTHER" id="PTHR43463:SF1">
    <property type="entry name" value="NICOTINATE-NUCLEOTIDE--DIMETHYLBENZIMIDAZOLE PHOSPHORIBOSYLTRANSFERASE"/>
    <property type="match status" value="1"/>
</dbReference>
<dbReference type="GO" id="GO:0009236">
    <property type="term" value="P:cobalamin biosynthetic process"/>
    <property type="evidence" value="ECO:0007669"/>
    <property type="project" value="UniProtKB-UniRule"/>
</dbReference>
<dbReference type="AlphaFoldDB" id="A0A971M5P3"/>
<dbReference type="NCBIfam" id="TIGR03160">
    <property type="entry name" value="cobT_DBIPRT"/>
    <property type="match status" value="1"/>
</dbReference>
<comment type="pathway">
    <text evidence="1 10">Nucleoside biosynthesis; alpha-ribazole biosynthesis; alpha-ribazole from 5,6-dimethylbenzimidazole: step 1/2.</text>
</comment>
<dbReference type="EMBL" id="JAAYEE010000257">
    <property type="protein sequence ID" value="NLW36508.1"/>
    <property type="molecule type" value="Genomic_DNA"/>
</dbReference>